<evidence type="ECO:0000313" key="2">
    <source>
        <dbReference type="Proteomes" id="UP000443353"/>
    </source>
</evidence>
<organism evidence="1 2">
    <name type="scientific">Massilia cellulosiltytica</name>
    <dbReference type="NCBI Taxonomy" id="2683234"/>
    <lineage>
        <taxon>Bacteria</taxon>
        <taxon>Pseudomonadati</taxon>
        <taxon>Pseudomonadota</taxon>
        <taxon>Betaproteobacteria</taxon>
        <taxon>Burkholderiales</taxon>
        <taxon>Oxalobacteraceae</taxon>
        <taxon>Telluria group</taxon>
        <taxon>Massilia</taxon>
    </lineage>
</organism>
<dbReference type="AlphaFoldDB" id="A0A7X3G7P8"/>
<dbReference type="EMBL" id="WSES01000012">
    <property type="protein sequence ID" value="MVW64212.1"/>
    <property type="molecule type" value="Genomic_DNA"/>
</dbReference>
<gene>
    <name evidence="1" type="ORF">GPY61_30215</name>
</gene>
<proteinExistence type="predicted"/>
<accession>A0A7X3G7P8</accession>
<dbReference type="RefSeq" id="WP_160410727.1">
    <property type="nucleotide sequence ID" value="NZ_WSES01000012.1"/>
</dbReference>
<reference evidence="1 2" key="1">
    <citation type="submission" date="2019-12" db="EMBL/GenBank/DDBJ databases">
        <authorList>
            <person name="Li C."/>
            <person name="Zhao J."/>
        </authorList>
    </citation>
    <scope>NUCLEOTIDE SEQUENCE [LARGE SCALE GENOMIC DNA]</scope>
    <source>
        <strain evidence="1 2">NEAU-DD11</strain>
    </source>
</reference>
<comment type="caution">
    <text evidence="1">The sequence shown here is derived from an EMBL/GenBank/DDBJ whole genome shotgun (WGS) entry which is preliminary data.</text>
</comment>
<keyword evidence="2" id="KW-1185">Reference proteome</keyword>
<sequence>MTAHCERQLLEKAARAIGFAYLMYVPATHPHASGLLYRNAAGRLKVWNPRINDADLLQLAVAVPSVNLHTLIIQARDASTDDTLRRKHVRESFLSAISQHTSVTLVLDADSETLVP</sequence>
<evidence type="ECO:0000313" key="1">
    <source>
        <dbReference type="EMBL" id="MVW64212.1"/>
    </source>
</evidence>
<protein>
    <submittedName>
        <fullName evidence="1">Uncharacterized protein</fullName>
    </submittedName>
</protein>
<dbReference type="Proteomes" id="UP000443353">
    <property type="component" value="Unassembled WGS sequence"/>
</dbReference>
<name>A0A7X3G7P8_9BURK</name>